<reference evidence="1" key="1">
    <citation type="submission" date="2014-11" db="EMBL/GenBank/DDBJ databases">
        <authorList>
            <person name="Amaro Gonzalez C."/>
        </authorList>
    </citation>
    <scope>NUCLEOTIDE SEQUENCE</scope>
</reference>
<evidence type="ECO:0000313" key="1">
    <source>
        <dbReference type="EMBL" id="JAH93568.1"/>
    </source>
</evidence>
<sequence length="53" mass="5969">MYMMLIFSPCMEHSLLSKEFVKSGQVRLCMICSAALCCLHVVIAPKHLRGQTI</sequence>
<reference evidence="1" key="2">
    <citation type="journal article" date="2015" name="Fish Shellfish Immunol.">
        <title>Early steps in the European eel (Anguilla anguilla)-Vibrio vulnificus interaction in the gills: Role of the RtxA13 toxin.</title>
        <authorList>
            <person name="Callol A."/>
            <person name="Pajuelo D."/>
            <person name="Ebbesson L."/>
            <person name="Teles M."/>
            <person name="MacKenzie S."/>
            <person name="Amaro C."/>
        </authorList>
    </citation>
    <scope>NUCLEOTIDE SEQUENCE</scope>
</reference>
<organism evidence="1">
    <name type="scientific">Anguilla anguilla</name>
    <name type="common">European freshwater eel</name>
    <name type="synonym">Muraena anguilla</name>
    <dbReference type="NCBI Taxonomy" id="7936"/>
    <lineage>
        <taxon>Eukaryota</taxon>
        <taxon>Metazoa</taxon>
        <taxon>Chordata</taxon>
        <taxon>Craniata</taxon>
        <taxon>Vertebrata</taxon>
        <taxon>Euteleostomi</taxon>
        <taxon>Actinopterygii</taxon>
        <taxon>Neopterygii</taxon>
        <taxon>Teleostei</taxon>
        <taxon>Anguilliformes</taxon>
        <taxon>Anguillidae</taxon>
        <taxon>Anguilla</taxon>
    </lineage>
</organism>
<proteinExistence type="predicted"/>
<protein>
    <submittedName>
        <fullName evidence="1">Uncharacterized protein</fullName>
    </submittedName>
</protein>
<accession>A0A0E9WVM8</accession>
<dbReference type="EMBL" id="GBXM01015009">
    <property type="protein sequence ID" value="JAH93568.1"/>
    <property type="molecule type" value="Transcribed_RNA"/>
</dbReference>
<name>A0A0E9WVM8_ANGAN</name>
<dbReference type="AlphaFoldDB" id="A0A0E9WVM8"/>